<dbReference type="CDD" id="cd01949">
    <property type="entry name" value="GGDEF"/>
    <property type="match status" value="1"/>
</dbReference>
<evidence type="ECO:0000256" key="3">
    <source>
        <dbReference type="ARBA" id="ARBA00034247"/>
    </source>
</evidence>
<dbReference type="GO" id="GO:0052621">
    <property type="term" value="F:diguanylate cyclase activity"/>
    <property type="evidence" value="ECO:0007669"/>
    <property type="project" value="UniProtKB-EC"/>
</dbReference>
<keyword evidence="7" id="KW-1185">Reference proteome</keyword>
<dbReference type="SUPFAM" id="SSF55781">
    <property type="entry name" value="GAF domain-like"/>
    <property type="match status" value="1"/>
</dbReference>
<sequence>MNPLETENRSLKRTLHVMISKAERNRDILHTFQEIELRLLSCNSLADLLDMLLITLREYFRLDDVRLLLFDPEHAARDLIPDYNPPRGDNCLAFTEDYRELRELYDEPVLPRLGCHSDQLTEASFGPGSRIGSAALLPLVRQNVIIGSLHLGSVDPSRYNPNVATDYINHLASVIAVCIENCISQETLRRLSMIDMLTKVHNRRSFNHELAREMSRACRSRHPLSCLFIDLDFFKKINDGYGHPTGDRVLRGSAQTIKDQLRKTDFIARYGGEEFAVLLPGCEAAQAMQIAENIRRAISAQAFVADNGKQFGITLSIGASTCSEHDLDPQNLNDLAELLVASADKGVYQSKAQGRDQVCYCPIRPEPEQQELMPQSPAQAAEPGDSQVASLPS</sequence>
<dbReference type="GO" id="GO:0005886">
    <property type="term" value="C:plasma membrane"/>
    <property type="evidence" value="ECO:0007669"/>
    <property type="project" value="TreeGrafter"/>
</dbReference>
<dbReference type="SUPFAM" id="SSF55073">
    <property type="entry name" value="Nucleotide cyclase"/>
    <property type="match status" value="1"/>
</dbReference>
<evidence type="ECO:0000313" key="6">
    <source>
        <dbReference type="EMBL" id="RDE24485.1"/>
    </source>
</evidence>
<proteinExistence type="predicted"/>
<protein>
    <recommendedName>
        <fullName evidence="2">diguanylate cyclase</fullName>
        <ecNumber evidence="2">2.7.7.65</ecNumber>
    </recommendedName>
</protein>
<dbReference type="InterPro" id="IPR050469">
    <property type="entry name" value="Diguanylate_Cyclase"/>
</dbReference>
<dbReference type="GO" id="GO:0043709">
    <property type="term" value="P:cell adhesion involved in single-species biofilm formation"/>
    <property type="evidence" value="ECO:0007669"/>
    <property type="project" value="TreeGrafter"/>
</dbReference>
<evidence type="ECO:0000313" key="7">
    <source>
        <dbReference type="Proteomes" id="UP000253769"/>
    </source>
</evidence>
<dbReference type="FunFam" id="3.30.70.270:FF:000001">
    <property type="entry name" value="Diguanylate cyclase domain protein"/>
    <property type="match status" value="1"/>
</dbReference>
<comment type="cofactor">
    <cofactor evidence="1">
        <name>Mg(2+)</name>
        <dbReference type="ChEBI" id="CHEBI:18420"/>
    </cofactor>
</comment>
<evidence type="ECO:0000256" key="2">
    <source>
        <dbReference type="ARBA" id="ARBA00012528"/>
    </source>
</evidence>
<dbReference type="EC" id="2.7.7.65" evidence="2"/>
<reference evidence="6 7" key="1">
    <citation type="submission" date="2018-07" db="EMBL/GenBank/DDBJ databases">
        <title>Motiliproteus coralliicola sp. nov., a bacterium isolated from Coral.</title>
        <authorList>
            <person name="Wang G."/>
        </authorList>
    </citation>
    <scope>NUCLEOTIDE SEQUENCE [LARGE SCALE GENOMIC DNA]</scope>
    <source>
        <strain evidence="6 7">C34</strain>
    </source>
</reference>
<dbReference type="InterPro" id="IPR029787">
    <property type="entry name" value="Nucleotide_cyclase"/>
</dbReference>
<dbReference type="InterPro" id="IPR029016">
    <property type="entry name" value="GAF-like_dom_sf"/>
</dbReference>
<accession>A0A369WYB6</accession>
<comment type="caution">
    <text evidence="6">The sequence shown here is derived from an EMBL/GenBank/DDBJ whole genome shotgun (WGS) entry which is preliminary data.</text>
</comment>
<dbReference type="InterPro" id="IPR007435">
    <property type="entry name" value="DUF484"/>
</dbReference>
<dbReference type="PANTHER" id="PTHR45138:SF9">
    <property type="entry name" value="DIGUANYLATE CYCLASE DGCM-RELATED"/>
    <property type="match status" value="1"/>
</dbReference>
<evidence type="ECO:0000256" key="4">
    <source>
        <dbReference type="SAM" id="MobiDB-lite"/>
    </source>
</evidence>
<dbReference type="Pfam" id="PF00990">
    <property type="entry name" value="GGDEF"/>
    <property type="match status" value="1"/>
</dbReference>
<dbReference type="GO" id="GO:1902201">
    <property type="term" value="P:negative regulation of bacterial-type flagellum-dependent cell motility"/>
    <property type="evidence" value="ECO:0007669"/>
    <property type="project" value="TreeGrafter"/>
</dbReference>
<dbReference type="PANTHER" id="PTHR45138">
    <property type="entry name" value="REGULATORY COMPONENTS OF SENSORY TRANSDUCTION SYSTEM"/>
    <property type="match status" value="1"/>
</dbReference>
<evidence type="ECO:0000259" key="5">
    <source>
        <dbReference type="PROSITE" id="PS50887"/>
    </source>
</evidence>
<dbReference type="EMBL" id="QQOH01000001">
    <property type="protein sequence ID" value="RDE24485.1"/>
    <property type="molecule type" value="Genomic_DNA"/>
</dbReference>
<dbReference type="Pfam" id="PF04340">
    <property type="entry name" value="DUF484"/>
    <property type="match status" value="1"/>
</dbReference>
<comment type="catalytic activity">
    <reaction evidence="3">
        <text>2 GTP = 3',3'-c-di-GMP + 2 diphosphate</text>
        <dbReference type="Rhea" id="RHEA:24898"/>
        <dbReference type="ChEBI" id="CHEBI:33019"/>
        <dbReference type="ChEBI" id="CHEBI:37565"/>
        <dbReference type="ChEBI" id="CHEBI:58805"/>
        <dbReference type="EC" id="2.7.7.65"/>
    </reaction>
</comment>
<dbReference type="PROSITE" id="PS50887">
    <property type="entry name" value="GGDEF"/>
    <property type="match status" value="1"/>
</dbReference>
<dbReference type="NCBIfam" id="TIGR00254">
    <property type="entry name" value="GGDEF"/>
    <property type="match status" value="1"/>
</dbReference>
<feature type="region of interest" description="Disordered" evidence="4">
    <location>
        <begin position="363"/>
        <end position="393"/>
    </location>
</feature>
<dbReference type="OrthoDB" id="9776960at2"/>
<gene>
    <name evidence="6" type="ORF">DV711_02535</name>
</gene>
<dbReference type="Proteomes" id="UP000253769">
    <property type="component" value="Unassembled WGS sequence"/>
</dbReference>
<feature type="domain" description="GGDEF" evidence="5">
    <location>
        <begin position="222"/>
        <end position="363"/>
    </location>
</feature>
<name>A0A369WYB6_9GAMM</name>
<dbReference type="SMART" id="SM00267">
    <property type="entry name" value="GGDEF"/>
    <property type="match status" value="1"/>
</dbReference>
<dbReference type="Gene3D" id="3.30.70.270">
    <property type="match status" value="1"/>
</dbReference>
<evidence type="ECO:0000256" key="1">
    <source>
        <dbReference type="ARBA" id="ARBA00001946"/>
    </source>
</evidence>
<dbReference type="Gene3D" id="3.30.450.40">
    <property type="match status" value="1"/>
</dbReference>
<organism evidence="6 7">
    <name type="scientific">Motiliproteus coralliicola</name>
    <dbReference type="NCBI Taxonomy" id="2283196"/>
    <lineage>
        <taxon>Bacteria</taxon>
        <taxon>Pseudomonadati</taxon>
        <taxon>Pseudomonadota</taxon>
        <taxon>Gammaproteobacteria</taxon>
        <taxon>Oceanospirillales</taxon>
        <taxon>Oceanospirillaceae</taxon>
        <taxon>Motiliproteus</taxon>
    </lineage>
</organism>
<dbReference type="AlphaFoldDB" id="A0A369WYB6"/>
<dbReference type="InterPro" id="IPR000160">
    <property type="entry name" value="GGDEF_dom"/>
</dbReference>
<dbReference type="InterPro" id="IPR043128">
    <property type="entry name" value="Rev_trsase/Diguanyl_cyclase"/>
</dbReference>